<protein>
    <submittedName>
        <fullName evidence="1">Pheromone protein 1</fullName>
    </submittedName>
</protein>
<evidence type="ECO:0000313" key="2">
    <source>
        <dbReference type="Proteomes" id="UP001165186"/>
    </source>
</evidence>
<evidence type="ECO:0000313" key="1">
    <source>
        <dbReference type="EMBL" id="GME26136.1"/>
    </source>
</evidence>
<dbReference type="EMBL" id="BSXG01000025">
    <property type="protein sequence ID" value="GME26136.1"/>
    <property type="molecule type" value="Genomic_DNA"/>
</dbReference>
<keyword evidence="2" id="KW-1185">Reference proteome</keyword>
<proteinExistence type="predicted"/>
<sequence>MRVVAFLFASAIAVSSATAITQDSNTAELLKRCNEPGEACYQVKRAASAAALALARPDATPCGDNAECHLVKRTNEELLKELTDIAHDYNPEDPEITKRDPFCGWRGNCAVKREAEPEAEPWCRWKGQPCSKKREAEPLPIADPWCRWKGQPCSKAKREAEPWCRWKGQPCSKLKRAADAVADAAAEPEPEAWCRWKGQPCSKAKREAEPWCRWKGQPCSKAKRDLEALNGYIATIGGELLVTDDKLVVTDED</sequence>
<dbReference type="Proteomes" id="UP001165186">
    <property type="component" value="Unassembled WGS sequence"/>
</dbReference>
<accession>A0ACB5S056</accession>
<comment type="caution">
    <text evidence="1">The sequence shown here is derived from an EMBL/GenBank/DDBJ whole genome shotgun (WGS) entry which is preliminary data.</text>
</comment>
<reference evidence="1" key="1">
    <citation type="submission" date="2024-09" db="EMBL/GenBank/DDBJ databases">
        <title>Draft Genome Sequences of Neofusicoccum parvum.</title>
        <authorList>
            <person name="Ashida A."/>
            <person name="Camagna M."/>
            <person name="Tanaka A."/>
            <person name="Takemoto D."/>
        </authorList>
    </citation>
    <scope>NUCLEOTIDE SEQUENCE</scope>
    <source>
        <strain evidence="1">PPO83</strain>
    </source>
</reference>
<name>A0ACB5S056_9PEZI</name>
<gene>
    <name evidence="1" type="primary">g8377</name>
    <name evidence="1" type="ORF">NpPPO83_00008377</name>
</gene>
<organism evidence="1 2">
    <name type="scientific">Neofusicoccum parvum</name>
    <dbReference type="NCBI Taxonomy" id="310453"/>
    <lineage>
        <taxon>Eukaryota</taxon>
        <taxon>Fungi</taxon>
        <taxon>Dikarya</taxon>
        <taxon>Ascomycota</taxon>
        <taxon>Pezizomycotina</taxon>
        <taxon>Dothideomycetes</taxon>
        <taxon>Dothideomycetes incertae sedis</taxon>
        <taxon>Botryosphaeriales</taxon>
        <taxon>Botryosphaeriaceae</taxon>
        <taxon>Neofusicoccum</taxon>
    </lineage>
</organism>